<dbReference type="GO" id="GO:0019878">
    <property type="term" value="P:lysine biosynthetic process via aminoadipic acid"/>
    <property type="evidence" value="ECO:0007669"/>
    <property type="project" value="TreeGrafter"/>
</dbReference>
<dbReference type="PANTHER" id="PTHR12215:SF10">
    <property type="entry name" value="L-AMINOADIPATE-SEMIALDEHYDE DEHYDROGENASE-PHOSPHOPANTETHEINYL TRANSFERASE"/>
    <property type="match status" value="1"/>
</dbReference>
<proteinExistence type="inferred from homology"/>
<evidence type="ECO:0000256" key="1">
    <source>
        <dbReference type="ARBA" id="ARBA00010990"/>
    </source>
</evidence>
<keyword evidence="2" id="KW-0808">Transferase</keyword>
<evidence type="ECO:0000313" key="5">
    <source>
        <dbReference type="Proteomes" id="UP000633136"/>
    </source>
</evidence>
<evidence type="ECO:0000256" key="2">
    <source>
        <dbReference type="ARBA" id="ARBA00022679"/>
    </source>
</evidence>
<gene>
    <name evidence="4" type="ORF">GCM10011401_03280</name>
</gene>
<sequence length="255" mass="27612">MISALLTSSSELESRLPQLTGGALRHIEDAVAREDHENSLRKRNPADRLRALSARAALRLIATHRTGRNLKDAAQLDIQHSCRQCGGPHGRPELDGVSLSSSSSARHVLAAAAEHRHHVGVDLEAIPEQVCAGFDEYALHPTERRIFSPTHGEQADQKKIEYWVLKEAVLKAAGVGLTLPPAQLLLGGTEATTLWHSANSSTTLRWRPVKETPDSDVHGLWCCLIPSPPGYAAAMAARVLGDIVDVRAAWGLPAR</sequence>
<dbReference type="InterPro" id="IPR008278">
    <property type="entry name" value="4-PPantetheinyl_Trfase_dom"/>
</dbReference>
<comment type="similarity">
    <text evidence="1">Belongs to the P-Pant transferase superfamily. Gsp/Sfp/HetI/AcpT family.</text>
</comment>
<accession>A0A917ALH9</accession>
<protein>
    <recommendedName>
        <fullName evidence="3">4'-phosphopantetheinyl transferase domain-containing protein</fullName>
    </recommendedName>
</protein>
<dbReference type="GO" id="GO:0000287">
    <property type="term" value="F:magnesium ion binding"/>
    <property type="evidence" value="ECO:0007669"/>
    <property type="project" value="InterPro"/>
</dbReference>
<dbReference type="InterPro" id="IPR050559">
    <property type="entry name" value="P-Pant_transferase_sf"/>
</dbReference>
<dbReference type="EMBL" id="BMIS01000001">
    <property type="protein sequence ID" value="GGE59759.1"/>
    <property type="molecule type" value="Genomic_DNA"/>
</dbReference>
<dbReference type="SUPFAM" id="SSF56214">
    <property type="entry name" value="4'-phosphopantetheinyl transferase"/>
    <property type="match status" value="2"/>
</dbReference>
<organism evidence="4 5">
    <name type="scientific">Nesterenkonia cremea</name>
    <dbReference type="NCBI Taxonomy" id="1882340"/>
    <lineage>
        <taxon>Bacteria</taxon>
        <taxon>Bacillati</taxon>
        <taxon>Actinomycetota</taxon>
        <taxon>Actinomycetes</taxon>
        <taxon>Micrococcales</taxon>
        <taxon>Micrococcaceae</taxon>
        <taxon>Nesterenkonia</taxon>
    </lineage>
</organism>
<dbReference type="PANTHER" id="PTHR12215">
    <property type="entry name" value="PHOSPHOPANTETHEINE TRANSFERASE"/>
    <property type="match status" value="1"/>
</dbReference>
<reference evidence="4" key="2">
    <citation type="submission" date="2020-09" db="EMBL/GenBank/DDBJ databases">
        <authorList>
            <person name="Sun Q."/>
            <person name="Zhou Y."/>
        </authorList>
    </citation>
    <scope>NUCLEOTIDE SEQUENCE</scope>
    <source>
        <strain evidence="4">CGMCC 1.15388</strain>
    </source>
</reference>
<dbReference type="GO" id="GO:0005829">
    <property type="term" value="C:cytosol"/>
    <property type="evidence" value="ECO:0007669"/>
    <property type="project" value="TreeGrafter"/>
</dbReference>
<dbReference type="Pfam" id="PF01648">
    <property type="entry name" value="ACPS"/>
    <property type="match status" value="1"/>
</dbReference>
<keyword evidence="5" id="KW-1185">Reference proteome</keyword>
<dbReference type="RefSeq" id="WP_188682238.1">
    <property type="nucleotide sequence ID" value="NZ_BMIS01000001.1"/>
</dbReference>
<reference evidence="4" key="1">
    <citation type="journal article" date="2014" name="Int. J. Syst. Evol. Microbiol.">
        <title>Complete genome sequence of Corynebacterium casei LMG S-19264T (=DSM 44701T), isolated from a smear-ripened cheese.</title>
        <authorList>
            <consortium name="US DOE Joint Genome Institute (JGI-PGF)"/>
            <person name="Walter F."/>
            <person name="Albersmeier A."/>
            <person name="Kalinowski J."/>
            <person name="Ruckert C."/>
        </authorList>
    </citation>
    <scope>NUCLEOTIDE SEQUENCE</scope>
    <source>
        <strain evidence="4">CGMCC 1.15388</strain>
    </source>
</reference>
<dbReference type="GO" id="GO:0008897">
    <property type="term" value="F:holo-[acyl-carrier-protein] synthase activity"/>
    <property type="evidence" value="ECO:0007669"/>
    <property type="project" value="InterPro"/>
</dbReference>
<evidence type="ECO:0000313" key="4">
    <source>
        <dbReference type="EMBL" id="GGE59759.1"/>
    </source>
</evidence>
<dbReference type="Proteomes" id="UP000633136">
    <property type="component" value="Unassembled WGS sequence"/>
</dbReference>
<dbReference type="Gene3D" id="3.90.470.20">
    <property type="entry name" value="4'-phosphopantetheinyl transferase domain"/>
    <property type="match status" value="2"/>
</dbReference>
<name>A0A917ALH9_9MICC</name>
<dbReference type="AlphaFoldDB" id="A0A917ALH9"/>
<comment type="caution">
    <text evidence="4">The sequence shown here is derived from an EMBL/GenBank/DDBJ whole genome shotgun (WGS) entry which is preliminary data.</text>
</comment>
<evidence type="ECO:0000259" key="3">
    <source>
        <dbReference type="Pfam" id="PF01648"/>
    </source>
</evidence>
<dbReference type="InterPro" id="IPR037143">
    <property type="entry name" value="4-PPantetheinyl_Trfase_dom_sf"/>
</dbReference>
<feature type="domain" description="4'-phosphopantetheinyl transferase" evidence="3">
    <location>
        <begin position="119"/>
        <end position="183"/>
    </location>
</feature>